<dbReference type="Proteomes" id="UP000054485">
    <property type="component" value="Unassembled WGS sequence"/>
</dbReference>
<dbReference type="EMBL" id="KN835841">
    <property type="protein sequence ID" value="KIK33930.1"/>
    <property type="molecule type" value="Genomic_DNA"/>
</dbReference>
<accession>A0A0C9Z8Y4</accession>
<name>A0A0C9Z8Y4_9AGAM</name>
<protein>
    <submittedName>
        <fullName evidence="1">Uncharacterized protein</fullName>
    </submittedName>
</protein>
<organism evidence="1 2">
    <name type="scientific">Suillus luteus UH-Slu-Lm8-n1</name>
    <dbReference type="NCBI Taxonomy" id="930992"/>
    <lineage>
        <taxon>Eukaryota</taxon>
        <taxon>Fungi</taxon>
        <taxon>Dikarya</taxon>
        <taxon>Basidiomycota</taxon>
        <taxon>Agaricomycotina</taxon>
        <taxon>Agaricomycetes</taxon>
        <taxon>Agaricomycetidae</taxon>
        <taxon>Boletales</taxon>
        <taxon>Suillineae</taxon>
        <taxon>Suillaceae</taxon>
        <taxon>Suillus</taxon>
    </lineage>
</organism>
<evidence type="ECO:0000313" key="1">
    <source>
        <dbReference type="EMBL" id="KIK33930.1"/>
    </source>
</evidence>
<reference evidence="2" key="2">
    <citation type="submission" date="2015-01" db="EMBL/GenBank/DDBJ databases">
        <title>Evolutionary Origins and Diversification of the Mycorrhizal Mutualists.</title>
        <authorList>
            <consortium name="DOE Joint Genome Institute"/>
            <consortium name="Mycorrhizal Genomics Consortium"/>
            <person name="Kohler A."/>
            <person name="Kuo A."/>
            <person name="Nagy L.G."/>
            <person name="Floudas D."/>
            <person name="Copeland A."/>
            <person name="Barry K.W."/>
            <person name="Cichocki N."/>
            <person name="Veneault-Fourrey C."/>
            <person name="LaButti K."/>
            <person name="Lindquist E.A."/>
            <person name="Lipzen A."/>
            <person name="Lundell T."/>
            <person name="Morin E."/>
            <person name="Murat C."/>
            <person name="Riley R."/>
            <person name="Ohm R."/>
            <person name="Sun H."/>
            <person name="Tunlid A."/>
            <person name="Henrissat B."/>
            <person name="Grigoriev I.V."/>
            <person name="Hibbett D.S."/>
            <person name="Martin F."/>
        </authorList>
    </citation>
    <scope>NUCLEOTIDE SEQUENCE [LARGE SCALE GENOMIC DNA]</scope>
    <source>
        <strain evidence="2">UH-Slu-Lm8-n1</strain>
    </source>
</reference>
<gene>
    <name evidence="1" type="ORF">CY34DRAFT_678307</name>
</gene>
<dbReference type="HOGENOM" id="CLU_3033987_0_0_1"/>
<dbReference type="AlphaFoldDB" id="A0A0C9Z8Y4"/>
<evidence type="ECO:0000313" key="2">
    <source>
        <dbReference type="Proteomes" id="UP000054485"/>
    </source>
</evidence>
<sequence>MMKQWARMYNTPLVTHQSVLATHAGPHGQALTTGRDINFTGSFVKDSDFESKHDK</sequence>
<dbReference type="InParanoid" id="A0A0C9Z8Y4"/>
<reference evidence="1 2" key="1">
    <citation type="submission" date="2014-04" db="EMBL/GenBank/DDBJ databases">
        <authorList>
            <consortium name="DOE Joint Genome Institute"/>
            <person name="Kuo A."/>
            <person name="Ruytinx J."/>
            <person name="Rineau F."/>
            <person name="Colpaert J."/>
            <person name="Kohler A."/>
            <person name="Nagy L.G."/>
            <person name="Floudas D."/>
            <person name="Copeland A."/>
            <person name="Barry K.W."/>
            <person name="Cichocki N."/>
            <person name="Veneault-Fourrey C."/>
            <person name="LaButti K."/>
            <person name="Lindquist E.A."/>
            <person name="Lipzen A."/>
            <person name="Lundell T."/>
            <person name="Morin E."/>
            <person name="Murat C."/>
            <person name="Sun H."/>
            <person name="Tunlid A."/>
            <person name="Henrissat B."/>
            <person name="Grigoriev I.V."/>
            <person name="Hibbett D.S."/>
            <person name="Martin F."/>
            <person name="Nordberg H.P."/>
            <person name="Cantor M.N."/>
            <person name="Hua S.X."/>
        </authorList>
    </citation>
    <scope>NUCLEOTIDE SEQUENCE [LARGE SCALE GENOMIC DNA]</scope>
    <source>
        <strain evidence="1 2">UH-Slu-Lm8-n1</strain>
    </source>
</reference>
<proteinExistence type="predicted"/>
<keyword evidence="2" id="KW-1185">Reference proteome</keyword>